<evidence type="ECO:0000313" key="1">
    <source>
        <dbReference type="EMBL" id="DBA00240.1"/>
    </source>
</evidence>
<dbReference type="AlphaFoldDB" id="A0AAV2Z3B3"/>
<sequence>MPPSRWPRSPHAGVTQAPWHVRKWKRIRKDGSILWNRKGNGWFLSSTRNHGFDEALHHHGDVAKRQ</sequence>
<evidence type="ECO:0000313" key="2">
    <source>
        <dbReference type="Proteomes" id="UP001146120"/>
    </source>
</evidence>
<organism evidence="1 2">
    <name type="scientific">Lagenidium giganteum</name>
    <dbReference type="NCBI Taxonomy" id="4803"/>
    <lineage>
        <taxon>Eukaryota</taxon>
        <taxon>Sar</taxon>
        <taxon>Stramenopiles</taxon>
        <taxon>Oomycota</taxon>
        <taxon>Peronosporomycetes</taxon>
        <taxon>Pythiales</taxon>
        <taxon>Pythiaceae</taxon>
    </lineage>
</organism>
<dbReference type="EMBL" id="DAKRPA010000067">
    <property type="protein sequence ID" value="DBA00240.1"/>
    <property type="molecule type" value="Genomic_DNA"/>
</dbReference>
<name>A0AAV2Z3B3_9STRA</name>
<protein>
    <submittedName>
        <fullName evidence="1">Uncharacterized protein</fullName>
    </submittedName>
</protein>
<dbReference type="Proteomes" id="UP001146120">
    <property type="component" value="Unassembled WGS sequence"/>
</dbReference>
<comment type="caution">
    <text evidence="1">The sequence shown here is derived from an EMBL/GenBank/DDBJ whole genome shotgun (WGS) entry which is preliminary data.</text>
</comment>
<proteinExistence type="predicted"/>
<reference evidence="1" key="2">
    <citation type="journal article" date="2023" name="Microbiol Resour">
        <title>Decontamination and Annotation of the Draft Genome Sequence of the Oomycete Lagenidium giganteum ARSEF 373.</title>
        <authorList>
            <person name="Morgan W.R."/>
            <person name="Tartar A."/>
        </authorList>
    </citation>
    <scope>NUCLEOTIDE SEQUENCE</scope>
    <source>
        <strain evidence="1">ARSEF 373</strain>
    </source>
</reference>
<keyword evidence="2" id="KW-1185">Reference proteome</keyword>
<gene>
    <name evidence="1" type="ORF">N0F65_007884</name>
</gene>
<reference evidence="1" key="1">
    <citation type="submission" date="2022-11" db="EMBL/GenBank/DDBJ databases">
        <authorList>
            <person name="Morgan W.R."/>
            <person name="Tartar A."/>
        </authorList>
    </citation>
    <scope>NUCLEOTIDE SEQUENCE</scope>
    <source>
        <strain evidence="1">ARSEF 373</strain>
    </source>
</reference>
<accession>A0AAV2Z3B3</accession>